<proteinExistence type="predicted"/>
<evidence type="ECO:0008006" key="3">
    <source>
        <dbReference type="Google" id="ProtNLM"/>
    </source>
</evidence>
<evidence type="ECO:0000313" key="2">
    <source>
        <dbReference type="Proteomes" id="UP001501444"/>
    </source>
</evidence>
<comment type="caution">
    <text evidence="1">The sequence shown here is derived from an EMBL/GenBank/DDBJ whole genome shotgun (WGS) entry which is preliminary data.</text>
</comment>
<dbReference type="EMBL" id="BAAARV010000017">
    <property type="protein sequence ID" value="GAA2337665.1"/>
    <property type="molecule type" value="Genomic_DNA"/>
</dbReference>
<evidence type="ECO:0000313" key="1">
    <source>
        <dbReference type="EMBL" id="GAA2337665.1"/>
    </source>
</evidence>
<name>A0ABN3FU18_9ACTN</name>
<reference evidence="1 2" key="1">
    <citation type="journal article" date="2019" name="Int. J. Syst. Evol. Microbiol.">
        <title>The Global Catalogue of Microorganisms (GCM) 10K type strain sequencing project: providing services to taxonomists for standard genome sequencing and annotation.</title>
        <authorList>
            <consortium name="The Broad Institute Genomics Platform"/>
            <consortium name="The Broad Institute Genome Sequencing Center for Infectious Disease"/>
            <person name="Wu L."/>
            <person name="Ma J."/>
        </authorList>
    </citation>
    <scope>NUCLEOTIDE SEQUENCE [LARGE SCALE GENOMIC DNA]</scope>
    <source>
        <strain evidence="1 2">JCM 3272</strain>
    </source>
</reference>
<dbReference type="Proteomes" id="UP001501444">
    <property type="component" value="Unassembled WGS sequence"/>
</dbReference>
<sequence>MPRPRLRRLRIGPREFVWRADIRWTRAGLDWQRAVRVRVWGGGKTGRVLQADLIPAAPPGPWGAGVTDTAYPTPADVRALVDHALAGGWRPELRGGTFLLSGLAAGFALPGFVLAGRPVA</sequence>
<accession>A0ABN3FU18</accession>
<organism evidence="1 2">
    <name type="scientific">Dactylosporangium salmoneum</name>
    <dbReference type="NCBI Taxonomy" id="53361"/>
    <lineage>
        <taxon>Bacteria</taxon>
        <taxon>Bacillati</taxon>
        <taxon>Actinomycetota</taxon>
        <taxon>Actinomycetes</taxon>
        <taxon>Micromonosporales</taxon>
        <taxon>Micromonosporaceae</taxon>
        <taxon>Dactylosporangium</taxon>
    </lineage>
</organism>
<keyword evidence="2" id="KW-1185">Reference proteome</keyword>
<gene>
    <name evidence="1" type="ORF">GCM10010170_018930</name>
</gene>
<protein>
    <recommendedName>
        <fullName evidence="3">Integrase</fullName>
    </recommendedName>
</protein>
<dbReference type="RefSeq" id="WP_344611899.1">
    <property type="nucleotide sequence ID" value="NZ_BAAARV010000017.1"/>
</dbReference>